<gene>
    <name evidence="4" type="primary">LOC111309495</name>
</gene>
<reference evidence="4" key="1">
    <citation type="submission" date="2025-08" db="UniProtKB">
        <authorList>
            <consortium name="RefSeq"/>
        </authorList>
    </citation>
    <scope>IDENTIFICATION</scope>
    <source>
        <tissue evidence="4">Fruit stalk</tissue>
    </source>
</reference>
<protein>
    <submittedName>
        <fullName evidence="4">Protein HESO1-like</fullName>
    </submittedName>
</protein>
<feature type="region of interest" description="Disordered" evidence="1">
    <location>
        <begin position="1"/>
        <end position="20"/>
    </location>
</feature>
<dbReference type="Gene3D" id="3.30.460.10">
    <property type="entry name" value="Beta Polymerase, domain 2"/>
    <property type="match status" value="1"/>
</dbReference>
<sequence>MSESGSSAIKSRSDPRFEREKGRKKAPLCLKRKFVLSVMLAQMDLYTVVEPTLKEVLAVIKPLDEDRDTRLKIIGELSEVVQSMNSLTGATVKPFGSFLSDLFILRGDLDISVDLPHGSYVSSAGKKRKQDLLRELHEALRQKGGWSRLRLIPRAKVPILKVVSKWQNISCDISIDNLEGQIKSKFLLWLNGIDGRFRDMVLLVKEWAKTYGINNPRTRAFNSYSLTLLVIFHLQTCVPAILPPLKDIYPANLVDNLTGVKADAESIQQECASNIARFISGRTINQSSLSELFISFFKKYSDINLKASEMVICPFTGQWEYITSNTSWSTRTYPVFVEDPFEQEENAARRVVRQEQLIKISEAFKRNHGLLNSTNLSRSTLLATLVGQRRAQFLIKPQVIHSSYNGGQYLNLYPQVHQDSLFANAAASVQEHKALNLTNAASSSGEDALNLRSAISISENKDGK</sequence>
<dbReference type="AlphaFoldDB" id="A0A6P6AHB7"/>
<dbReference type="OrthoDB" id="2274644at2759"/>
<dbReference type="PANTHER" id="PTHR12271">
    <property type="entry name" value="POLY A POLYMERASE CID PAP -RELATED"/>
    <property type="match status" value="1"/>
</dbReference>
<dbReference type="InterPro" id="IPR043519">
    <property type="entry name" value="NT_sf"/>
</dbReference>
<dbReference type="RefSeq" id="XP_022764267.1">
    <property type="nucleotide sequence ID" value="XM_022908532.1"/>
</dbReference>
<dbReference type="Pfam" id="PF22600">
    <property type="entry name" value="MTPAP-like_central"/>
    <property type="match status" value="1"/>
</dbReference>
<feature type="compositionally biased region" description="Polar residues" evidence="1">
    <location>
        <begin position="1"/>
        <end position="10"/>
    </location>
</feature>
<dbReference type="InterPro" id="IPR054708">
    <property type="entry name" value="MTPAP-like_central"/>
</dbReference>
<name>A0A6P6AHB7_DURZI</name>
<dbReference type="Gene3D" id="1.10.1410.10">
    <property type="match status" value="1"/>
</dbReference>
<dbReference type="GO" id="GO:0050265">
    <property type="term" value="F:RNA uridylyltransferase activity"/>
    <property type="evidence" value="ECO:0007669"/>
    <property type="project" value="TreeGrafter"/>
</dbReference>
<dbReference type="Proteomes" id="UP000515121">
    <property type="component" value="Unplaced"/>
</dbReference>
<dbReference type="PANTHER" id="PTHR12271:SF123">
    <property type="entry name" value="PROTEIN HESO1"/>
    <property type="match status" value="1"/>
</dbReference>
<feature type="domain" description="Poly(A) RNA polymerase mitochondrial-like central palm" evidence="2">
    <location>
        <begin position="53"/>
        <end position="186"/>
    </location>
</feature>
<dbReference type="KEGG" id="dzi:111309495"/>
<evidence type="ECO:0000256" key="1">
    <source>
        <dbReference type="SAM" id="MobiDB-lite"/>
    </source>
</evidence>
<dbReference type="CDD" id="cd05402">
    <property type="entry name" value="NT_PAP_TUTase"/>
    <property type="match status" value="1"/>
</dbReference>
<dbReference type="GeneID" id="111309495"/>
<evidence type="ECO:0000313" key="3">
    <source>
        <dbReference type="Proteomes" id="UP000515121"/>
    </source>
</evidence>
<dbReference type="SUPFAM" id="SSF81631">
    <property type="entry name" value="PAP/OAS1 substrate-binding domain"/>
    <property type="match status" value="1"/>
</dbReference>
<dbReference type="SUPFAM" id="SSF81301">
    <property type="entry name" value="Nucleotidyltransferase"/>
    <property type="match status" value="1"/>
</dbReference>
<keyword evidence="3" id="KW-1185">Reference proteome</keyword>
<evidence type="ECO:0000313" key="4">
    <source>
        <dbReference type="RefSeq" id="XP_022764267.1"/>
    </source>
</evidence>
<dbReference type="GO" id="GO:0031123">
    <property type="term" value="P:RNA 3'-end processing"/>
    <property type="evidence" value="ECO:0007669"/>
    <property type="project" value="TreeGrafter"/>
</dbReference>
<organism evidence="3 4">
    <name type="scientific">Durio zibethinus</name>
    <name type="common">Durian</name>
    <dbReference type="NCBI Taxonomy" id="66656"/>
    <lineage>
        <taxon>Eukaryota</taxon>
        <taxon>Viridiplantae</taxon>
        <taxon>Streptophyta</taxon>
        <taxon>Embryophyta</taxon>
        <taxon>Tracheophyta</taxon>
        <taxon>Spermatophyta</taxon>
        <taxon>Magnoliopsida</taxon>
        <taxon>eudicotyledons</taxon>
        <taxon>Gunneridae</taxon>
        <taxon>Pentapetalae</taxon>
        <taxon>rosids</taxon>
        <taxon>malvids</taxon>
        <taxon>Malvales</taxon>
        <taxon>Malvaceae</taxon>
        <taxon>Helicteroideae</taxon>
        <taxon>Durio</taxon>
    </lineage>
</organism>
<proteinExistence type="predicted"/>
<evidence type="ECO:0000259" key="2">
    <source>
        <dbReference type="Pfam" id="PF22600"/>
    </source>
</evidence>
<accession>A0A6P6AHB7</accession>
<feature type="compositionally biased region" description="Basic and acidic residues" evidence="1">
    <location>
        <begin position="11"/>
        <end position="20"/>
    </location>
</feature>